<sequence length="92" mass="9968">MQLSPVTDSLPERPPNSRCDRLNKRQYLDFLLSYKAIVRVGGVGYRCQDGCREHSKQGGSFTGTGGVSTIDRITGTATAMTAAEMGEILESL</sequence>
<evidence type="ECO:0000313" key="2">
    <source>
        <dbReference type="EMBL" id="GGK85129.1"/>
    </source>
</evidence>
<evidence type="ECO:0000313" key="3">
    <source>
        <dbReference type="Proteomes" id="UP000614221"/>
    </source>
</evidence>
<dbReference type="EMBL" id="BMPD01000014">
    <property type="protein sequence ID" value="GGK85129.1"/>
    <property type="molecule type" value="Genomic_DNA"/>
</dbReference>
<organism evidence="2 3">
    <name type="scientific">Haloarcula sebkhae</name>
    <dbReference type="NCBI Taxonomy" id="932660"/>
    <lineage>
        <taxon>Archaea</taxon>
        <taxon>Methanobacteriati</taxon>
        <taxon>Methanobacteriota</taxon>
        <taxon>Stenosarchaea group</taxon>
        <taxon>Halobacteria</taxon>
        <taxon>Halobacteriales</taxon>
        <taxon>Haloarculaceae</taxon>
        <taxon>Haloarcula</taxon>
    </lineage>
</organism>
<dbReference type="RefSeq" id="WP_188980992.1">
    <property type="nucleotide sequence ID" value="NZ_BMPD01000014.1"/>
</dbReference>
<accession>A0A830F813</accession>
<evidence type="ECO:0000256" key="1">
    <source>
        <dbReference type="SAM" id="MobiDB-lite"/>
    </source>
</evidence>
<reference evidence="2" key="2">
    <citation type="submission" date="2020-09" db="EMBL/GenBank/DDBJ databases">
        <authorList>
            <person name="Sun Q."/>
            <person name="Ohkuma M."/>
        </authorList>
    </citation>
    <scope>NUCLEOTIDE SEQUENCE</scope>
    <source>
        <strain evidence="2">JCM 19018</strain>
    </source>
</reference>
<dbReference type="AlphaFoldDB" id="A0A830F813"/>
<protein>
    <submittedName>
        <fullName evidence="2">Uncharacterized protein</fullName>
    </submittedName>
</protein>
<feature type="region of interest" description="Disordered" evidence="1">
    <location>
        <begin position="1"/>
        <end position="20"/>
    </location>
</feature>
<reference evidence="2" key="1">
    <citation type="journal article" date="2014" name="Int. J. Syst. Evol. Microbiol.">
        <title>Complete genome sequence of Corynebacterium casei LMG S-19264T (=DSM 44701T), isolated from a smear-ripened cheese.</title>
        <authorList>
            <consortium name="US DOE Joint Genome Institute (JGI-PGF)"/>
            <person name="Walter F."/>
            <person name="Albersmeier A."/>
            <person name="Kalinowski J."/>
            <person name="Ruckert C."/>
        </authorList>
    </citation>
    <scope>NUCLEOTIDE SEQUENCE</scope>
    <source>
        <strain evidence="2">JCM 19018</strain>
    </source>
</reference>
<comment type="caution">
    <text evidence="2">The sequence shown here is derived from an EMBL/GenBank/DDBJ whole genome shotgun (WGS) entry which is preliminary data.</text>
</comment>
<dbReference type="Proteomes" id="UP000614221">
    <property type="component" value="Unassembled WGS sequence"/>
</dbReference>
<proteinExistence type="predicted"/>
<name>A0A830F813_9EURY</name>
<gene>
    <name evidence="2" type="ORF">GCM10009067_41550</name>
</gene>